<keyword evidence="3" id="KW-0862">Zinc</keyword>
<evidence type="ECO:0000256" key="3">
    <source>
        <dbReference type="ARBA" id="ARBA00022833"/>
    </source>
</evidence>
<feature type="compositionally biased region" description="Polar residues" evidence="5">
    <location>
        <begin position="254"/>
        <end position="264"/>
    </location>
</feature>
<keyword evidence="2 4" id="KW-0863">Zinc-finger</keyword>
<dbReference type="EMBL" id="UYYG01001164">
    <property type="protein sequence ID" value="VDN57972.1"/>
    <property type="molecule type" value="Genomic_DNA"/>
</dbReference>
<evidence type="ECO:0000313" key="7">
    <source>
        <dbReference type="EMBL" id="VDN57972.1"/>
    </source>
</evidence>
<keyword evidence="1" id="KW-0479">Metal-binding</keyword>
<feature type="compositionally biased region" description="Acidic residues" evidence="5">
    <location>
        <begin position="228"/>
        <end position="239"/>
    </location>
</feature>
<evidence type="ECO:0000256" key="4">
    <source>
        <dbReference type="PROSITE-ProRule" id="PRU00027"/>
    </source>
</evidence>
<dbReference type="GO" id="GO:0008270">
    <property type="term" value="F:zinc ion binding"/>
    <property type="evidence" value="ECO:0007669"/>
    <property type="project" value="UniProtKB-KW"/>
</dbReference>
<evidence type="ECO:0000256" key="1">
    <source>
        <dbReference type="ARBA" id="ARBA00022723"/>
    </source>
</evidence>
<dbReference type="SUPFAM" id="SSF57667">
    <property type="entry name" value="beta-beta-alpha zinc fingers"/>
    <property type="match status" value="1"/>
</dbReference>
<dbReference type="WBParaSite" id="DME_0000394001-mRNA-1">
    <property type="protein sequence ID" value="DME_0000394001-mRNA-1"/>
    <property type="gene ID" value="DME_0000394001"/>
</dbReference>
<evidence type="ECO:0000259" key="6">
    <source>
        <dbReference type="PROSITE" id="PS50808"/>
    </source>
</evidence>
<dbReference type="InterPro" id="IPR003656">
    <property type="entry name" value="Znf_BED"/>
</dbReference>
<reference evidence="7 9" key="2">
    <citation type="submission" date="2018-11" db="EMBL/GenBank/DDBJ databases">
        <authorList>
            <consortium name="Pathogen Informatics"/>
        </authorList>
    </citation>
    <scope>NUCLEOTIDE SEQUENCE [LARGE SCALE GENOMIC DNA]</scope>
</reference>
<dbReference type="AlphaFoldDB" id="A0A0N4U9Z5"/>
<feature type="domain" description="BED-type" evidence="6">
    <location>
        <begin position="107"/>
        <end position="151"/>
    </location>
</feature>
<feature type="region of interest" description="Disordered" evidence="5">
    <location>
        <begin position="210"/>
        <end position="264"/>
    </location>
</feature>
<dbReference type="Pfam" id="PF02892">
    <property type="entry name" value="zf-BED"/>
    <property type="match status" value="1"/>
</dbReference>
<protein>
    <submittedName>
        <fullName evidence="10">BED-type domain-containing protein</fullName>
    </submittedName>
</protein>
<dbReference type="Proteomes" id="UP000038040">
    <property type="component" value="Unplaced"/>
</dbReference>
<dbReference type="STRING" id="318479.A0A0N4U9Z5"/>
<dbReference type="InterPro" id="IPR036236">
    <property type="entry name" value="Znf_C2H2_sf"/>
</dbReference>
<organism evidence="8 10">
    <name type="scientific">Dracunculus medinensis</name>
    <name type="common">Guinea worm</name>
    <dbReference type="NCBI Taxonomy" id="318479"/>
    <lineage>
        <taxon>Eukaryota</taxon>
        <taxon>Metazoa</taxon>
        <taxon>Ecdysozoa</taxon>
        <taxon>Nematoda</taxon>
        <taxon>Chromadorea</taxon>
        <taxon>Rhabditida</taxon>
        <taxon>Spirurina</taxon>
        <taxon>Dracunculoidea</taxon>
        <taxon>Dracunculidae</taxon>
        <taxon>Dracunculus</taxon>
    </lineage>
</organism>
<evidence type="ECO:0000313" key="9">
    <source>
        <dbReference type="Proteomes" id="UP000274756"/>
    </source>
</evidence>
<proteinExistence type="predicted"/>
<dbReference type="Proteomes" id="UP000274756">
    <property type="component" value="Unassembled WGS sequence"/>
</dbReference>
<evidence type="ECO:0000256" key="2">
    <source>
        <dbReference type="ARBA" id="ARBA00022771"/>
    </source>
</evidence>
<evidence type="ECO:0000256" key="5">
    <source>
        <dbReference type="SAM" id="MobiDB-lite"/>
    </source>
</evidence>
<evidence type="ECO:0000313" key="10">
    <source>
        <dbReference type="WBParaSite" id="DME_0000394001-mRNA-1"/>
    </source>
</evidence>
<sequence length="284" mass="31637">MLPSTSNANNSIIYGNNNISSNSTNNISTATTSQSATKLNHRFVSTNQQPQRGIIKNVGAAEMISQMVSSSSLSNHHHHINNNSNSNSAALLTNHNNNEDRRTRRPFKPSTVWDHFLRHSDGNVQCIHCGKILKRKDSSTKTMWGHLRAIHFKGSDWTALQKQQNTKKTGAIIQENSTIQFDNCTIDDVNTTTSSAQSWLEKQLGISSDNNSPIYDENHHTDNKNDLLCDDPPLDDNDSNETPIHSYVKRSRLSTDNSSKDFSNATDSLNAVRAALSQHKQNEV</sequence>
<evidence type="ECO:0000313" key="8">
    <source>
        <dbReference type="Proteomes" id="UP000038040"/>
    </source>
</evidence>
<dbReference type="PROSITE" id="PS50808">
    <property type="entry name" value="ZF_BED"/>
    <property type="match status" value="1"/>
</dbReference>
<dbReference type="GO" id="GO:0003677">
    <property type="term" value="F:DNA binding"/>
    <property type="evidence" value="ECO:0007669"/>
    <property type="project" value="InterPro"/>
</dbReference>
<accession>A0A0N4U9Z5</accession>
<dbReference type="SMART" id="SM00614">
    <property type="entry name" value="ZnF_BED"/>
    <property type="match status" value="1"/>
</dbReference>
<reference evidence="10" key="1">
    <citation type="submission" date="2017-02" db="UniProtKB">
        <authorList>
            <consortium name="WormBaseParasite"/>
        </authorList>
    </citation>
    <scope>IDENTIFICATION</scope>
</reference>
<feature type="compositionally biased region" description="Basic and acidic residues" evidence="5">
    <location>
        <begin position="216"/>
        <end position="227"/>
    </location>
</feature>
<name>A0A0N4U9Z5_DRAME</name>
<keyword evidence="9" id="KW-1185">Reference proteome</keyword>
<dbReference type="OrthoDB" id="5812526at2759"/>
<gene>
    <name evidence="7" type="ORF">DME_LOCUS7945</name>
</gene>